<evidence type="ECO:0000313" key="2">
    <source>
        <dbReference type="Proteomes" id="UP001157034"/>
    </source>
</evidence>
<protein>
    <submittedName>
        <fullName evidence="1">Uncharacterized protein</fullName>
    </submittedName>
</protein>
<proteinExistence type="predicted"/>
<dbReference type="Proteomes" id="UP001157034">
    <property type="component" value="Unassembled WGS sequence"/>
</dbReference>
<accession>A0ABQ6KAF8</accession>
<reference evidence="2" key="1">
    <citation type="journal article" date="2019" name="Int. J. Syst. Evol. Microbiol.">
        <title>The Global Catalogue of Microorganisms (GCM) 10K type strain sequencing project: providing services to taxonomists for standard genome sequencing and annotation.</title>
        <authorList>
            <consortium name="The Broad Institute Genomics Platform"/>
            <consortium name="The Broad Institute Genome Sequencing Center for Infectious Disease"/>
            <person name="Wu L."/>
            <person name="Ma J."/>
        </authorList>
    </citation>
    <scope>NUCLEOTIDE SEQUENCE [LARGE SCALE GENOMIC DNA]</scope>
    <source>
        <strain evidence="2">NBRC 108894</strain>
    </source>
</reference>
<sequence>MPWDAADAAGTFGLNFIPQLIARSKFITFRYPVPVRDWELHADFQVTAVGEVTERAAGNVLYTGCGPDMTVVGSVKGTATFASDTVDVSAQLLSNRTGVGAGEAVTFGARGEDFQLRDAGRGNGVFMFRLPVSYKTEKVSPSSGEQPIRHVQDISAECVGSGGLSTPPKKSSDCGVRDYNSTLDATIPKARHVYLADEVPNIYGLWKDCGTMKLQPADPPVAPTMDGCQSPKVSGGRMPSTADIFDKSKKRLEISGTMSCRTEGAGSLSTLEYNWSLEFCRVENGKPDC</sequence>
<evidence type="ECO:0000313" key="1">
    <source>
        <dbReference type="EMBL" id="GMA96453.1"/>
    </source>
</evidence>
<keyword evidence="2" id="KW-1185">Reference proteome</keyword>
<organism evidence="1 2">
    <name type="scientific">Pseudolysinimonas kribbensis</name>
    <dbReference type="NCBI Taxonomy" id="433641"/>
    <lineage>
        <taxon>Bacteria</taxon>
        <taxon>Bacillati</taxon>
        <taxon>Actinomycetota</taxon>
        <taxon>Actinomycetes</taxon>
        <taxon>Micrococcales</taxon>
        <taxon>Microbacteriaceae</taxon>
        <taxon>Pseudolysinimonas</taxon>
    </lineage>
</organism>
<comment type="caution">
    <text evidence="1">The sequence shown here is derived from an EMBL/GenBank/DDBJ whole genome shotgun (WGS) entry which is preliminary data.</text>
</comment>
<gene>
    <name evidence="1" type="ORF">GCM10025881_32770</name>
</gene>
<name>A0ABQ6KAF8_9MICO</name>
<dbReference type="EMBL" id="BSVB01000001">
    <property type="protein sequence ID" value="GMA96453.1"/>
    <property type="molecule type" value="Genomic_DNA"/>
</dbReference>